<dbReference type="Gene3D" id="1.20.1600.10">
    <property type="entry name" value="Outer membrane efflux proteins (OEP)"/>
    <property type="match status" value="1"/>
</dbReference>
<keyword evidence="3 10" id="KW-1134">Transmembrane beta strand</keyword>
<keyword evidence="5 10" id="KW-0732">Signal</keyword>
<feature type="chain" id="PRO_5044994125" evidence="10">
    <location>
        <begin position="21"/>
        <end position="480"/>
    </location>
</feature>
<evidence type="ECO:0000256" key="5">
    <source>
        <dbReference type="ARBA" id="ARBA00022729"/>
    </source>
</evidence>
<name>A0ABY7GIL8_9GAMM</name>
<evidence type="ECO:0000256" key="1">
    <source>
        <dbReference type="ARBA" id="ARBA00004370"/>
    </source>
</evidence>
<dbReference type="RefSeq" id="WP_255189347.1">
    <property type="nucleotide sequence ID" value="NZ_CP113517.1"/>
</dbReference>
<evidence type="ECO:0000256" key="8">
    <source>
        <dbReference type="ARBA" id="ARBA00023288"/>
    </source>
</evidence>
<dbReference type="EMBL" id="CP113517">
    <property type="protein sequence ID" value="WAR44371.1"/>
    <property type="molecule type" value="Genomic_DNA"/>
</dbReference>
<keyword evidence="11" id="KW-0175">Coiled coil</keyword>
<keyword evidence="6 10" id="KW-0472">Membrane</keyword>
<dbReference type="Pfam" id="PF02321">
    <property type="entry name" value="OEP"/>
    <property type="match status" value="2"/>
</dbReference>
<dbReference type="PANTHER" id="PTHR30203">
    <property type="entry name" value="OUTER MEMBRANE CATION EFFLUX PROTEIN"/>
    <property type="match status" value="1"/>
</dbReference>
<accession>A0ABY7GIL8</accession>
<evidence type="ECO:0000313" key="13">
    <source>
        <dbReference type="Proteomes" id="UP001162780"/>
    </source>
</evidence>
<dbReference type="SUPFAM" id="SSF56954">
    <property type="entry name" value="Outer membrane efflux proteins (OEP)"/>
    <property type="match status" value="1"/>
</dbReference>
<evidence type="ECO:0000256" key="3">
    <source>
        <dbReference type="ARBA" id="ARBA00022452"/>
    </source>
</evidence>
<evidence type="ECO:0000256" key="7">
    <source>
        <dbReference type="ARBA" id="ARBA00023139"/>
    </source>
</evidence>
<dbReference type="InterPro" id="IPR003423">
    <property type="entry name" value="OMP_efflux"/>
</dbReference>
<feature type="coiled-coil region" evidence="11">
    <location>
        <begin position="224"/>
        <end position="251"/>
    </location>
</feature>
<keyword evidence="13" id="KW-1185">Reference proteome</keyword>
<evidence type="ECO:0000256" key="11">
    <source>
        <dbReference type="SAM" id="Coils"/>
    </source>
</evidence>
<dbReference type="InterPro" id="IPR010131">
    <property type="entry name" value="MdtP/NodT-like"/>
</dbReference>
<dbReference type="PROSITE" id="PS51257">
    <property type="entry name" value="PROKAR_LIPOPROTEIN"/>
    <property type="match status" value="1"/>
</dbReference>
<evidence type="ECO:0000256" key="10">
    <source>
        <dbReference type="RuleBase" id="RU362097"/>
    </source>
</evidence>
<keyword evidence="8 10" id="KW-0449">Lipoprotein</keyword>
<feature type="coiled-coil region" evidence="11">
    <location>
        <begin position="396"/>
        <end position="456"/>
    </location>
</feature>
<protein>
    <submittedName>
        <fullName evidence="12">Efflux transporter outer membrane subunit</fullName>
    </submittedName>
</protein>
<keyword evidence="4 10" id="KW-0812">Transmembrane</keyword>
<evidence type="ECO:0000313" key="12">
    <source>
        <dbReference type="EMBL" id="WAR44371.1"/>
    </source>
</evidence>
<dbReference type="NCBIfam" id="TIGR01845">
    <property type="entry name" value="outer_NodT"/>
    <property type="match status" value="1"/>
</dbReference>
<sequence length="480" mass="52532">MQSRSLLIALLLSTSGCAWFGEESERARMNAMPDIGHTLQSARTERPFLDEWPRQNWWWRFNDATLSRLIETALADNPDFKATEARLRQSQAMVDAQAAELYPTVDANISFSAQRYSANSVQAKFAGENFRQLLINPLILRYHLDFWGRDEASLQGAVSRSLAVAAETADAKLLLAVAVAGVYFDLQAATEKLAIAEDIVGDHTALARLEQARFDNGLSGEAPALQARIALNNAKQQQASLQAERELQRHLLAALTGKGPDVEQIIQIQPLSALQPPPLPADLPLHLLSRRPDLTAARLHAEAAAEEIKVAETAFYPDVNLIAFTGLHSVDLADIALQGSSLAYAVGPSIEFPIFEGGRLRANLSYQQSSYDAAVERYNASLVHAVQEVADALSRWRELEARLTEQAQSLANAETNNRLGESLARTGLGDQSKPLLTRLQANRERLLLTALTAEQRKAAVRIIKALGGGYDASTQTNPKS</sequence>
<proteinExistence type="inferred from homology"/>
<keyword evidence="7 10" id="KW-0564">Palmitate</keyword>
<dbReference type="PANTHER" id="PTHR30203:SF20">
    <property type="entry name" value="MULTIDRUG RESISTANCE OUTER MEMBRANE PROTEIN MDTP-RELATED"/>
    <property type="match status" value="1"/>
</dbReference>
<comment type="subcellular location">
    <subcellularLocation>
        <location evidence="10">Cell outer membrane</location>
        <topology evidence="10">Lipid-anchor</topology>
    </subcellularLocation>
    <subcellularLocation>
        <location evidence="1">Membrane</location>
    </subcellularLocation>
</comment>
<evidence type="ECO:0000256" key="6">
    <source>
        <dbReference type="ARBA" id="ARBA00023136"/>
    </source>
</evidence>
<comment type="similarity">
    <text evidence="2 10">Belongs to the outer membrane factor (OMF) (TC 1.B.17) family.</text>
</comment>
<comment type="function">
    <text evidence="9">Could be involved in resistance to puromycin, acriflavine and tetraphenylarsonium chloride.</text>
</comment>
<reference evidence="12" key="1">
    <citation type="submission" date="2022-11" db="EMBL/GenBank/DDBJ databases">
        <title>Methylomonas rapida sp. nov., Carotenoid-Producing Obligate Methanotrophs with High Growth Characteristics and Biotechnological Potential.</title>
        <authorList>
            <person name="Tikhonova E.N."/>
            <person name="Suleimanov R.Z."/>
            <person name="Miroshnikov K."/>
            <person name="Oshkin I.Y."/>
            <person name="Belova S.E."/>
            <person name="Danilova O.V."/>
            <person name="Ashikhmin A."/>
            <person name="Konopkin A."/>
            <person name="But S.Y."/>
            <person name="Khmelenina V.N."/>
            <person name="Kuznetsov N."/>
            <person name="Pimenov N.V."/>
            <person name="Dedysh S.N."/>
        </authorList>
    </citation>
    <scope>NUCLEOTIDE SEQUENCE</scope>
    <source>
        <strain evidence="12">MP1</strain>
    </source>
</reference>
<organism evidence="12 13">
    <name type="scientific">Methylomonas rapida</name>
    <dbReference type="NCBI Taxonomy" id="2963939"/>
    <lineage>
        <taxon>Bacteria</taxon>
        <taxon>Pseudomonadati</taxon>
        <taxon>Pseudomonadota</taxon>
        <taxon>Gammaproteobacteria</taxon>
        <taxon>Methylococcales</taxon>
        <taxon>Methylococcaceae</taxon>
        <taxon>Methylomonas</taxon>
    </lineage>
</organism>
<evidence type="ECO:0000256" key="2">
    <source>
        <dbReference type="ARBA" id="ARBA00007613"/>
    </source>
</evidence>
<evidence type="ECO:0000256" key="9">
    <source>
        <dbReference type="ARBA" id="ARBA00037313"/>
    </source>
</evidence>
<dbReference type="Gene3D" id="2.20.200.10">
    <property type="entry name" value="Outer membrane efflux proteins (OEP)"/>
    <property type="match status" value="1"/>
</dbReference>
<evidence type="ECO:0000256" key="4">
    <source>
        <dbReference type="ARBA" id="ARBA00022692"/>
    </source>
</evidence>
<dbReference type="Proteomes" id="UP001162780">
    <property type="component" value="Chromosome"/>
</dbReference>
<feature type="signal peptide" evidence="10">
    <location>
        <begin position="1"/>
        <end position="20"/>
    </location>
</feature>
<gene>
    <name evidence="12" type="ORF">NM686_018740</name>
</gene>